<evidence type="ECO:0008006" key="4">
    <source>
        <dbReference type="Google" id="ProtNLM"/>
    </source>
</evidence>
<evidence type="ECO:0000313" key="3">
    <source>
        <dbReference type="Proteomes" id="UP000237839"/>
    </source>
</evidence>
<gene>
    <name evidence="2" type="ORF">S2091_4453</name>
</gene>
<proteinExistence type="predicted"/>
<comment type="caution">
    <text evidence="2">The sequence shown here is derived from an EMBL/GenBank/DDBJ whole genome shotgun (WGS) entry which is preliminary data.</text>
</comment>
<protein>
    <recommendedName>
        <fullName evidence="4">Phage lysis regulatory protein, LysB family</fullName>
    </recommendedName>
</protein>
<dbReference type="Proteomes" id="UP000237839">
    <property type="component" value="Unassembled WGS sequence"/>
</dbReference>
<accession>A0A2S9GT19</accession>
<dbReference type="AlphaFoldDB" id="A0A2S9GT19"/>
<reference evidence="2 3" key="1">
    <citation type="submission" date="2018-02" db="EMBL/GenBank/DDBJ databases">
        <title>Solimicrobium silvestre gen. nov., sp. nov., isolated from alpine forest soil.</title>
        <authorList>
            <person name="Margesin R."/>
            <person name="Albuquerque L."/>
            <person name="Zhang D.-C."/>
            <person name="Froufe H.J.C."/>
            <person name="Severino R."/>
            <person name="Roxo I."/>
            <person name="Egas C."/>
            <person name="Da Costa M.S."/>
        </authorList>
    </citation>
    <scope>NUCLEOTIDE SEQUENCE [LARGE SCALE GENOMIC DNA]</scope>
    <source>
        <strain evidence="2 3">S20-91</strain>
    </source>
</reference>
<organism evidence="2 3">
    <name type="scientific">Solimicrobium silvestre</name>
    <dbReference type="NCBI Taxonomy" id="2099400"/>
    <lineage>
        <taxon>Bacteria</taxon>
        <taxon>Pseudomonadati</taxon>
        <taxon>Pseudomonadota</taxon>
        <taxon>Betaproteobacteria</taxon>
        <taxon>Burkholderiales</taxon>
        <taxon>Oxalobacteraceae</taxon>
        <taxon>Solimicrobium</taxon>
    </lineage>
</organism>
<sequence>MGIVVKVLLSLLVVVLLGTTIILQRTSLIAEKQKNTTLTNEKAERDQTIKQLQAAEVSNKKRLAQLQTERNRISATLSERETFIENLHHDNPLIQSWADTPLPAAIVQLRQRPAATGASEYHSELSQPPPLHPASSQPNN</sequence>
<feature type="region of interest" description="Disordered" evidence="1">
    <location>
        <begin position="111"/>
        <end position="140"/>
    </location>
</feature>
<evidence type="ECO:0000256" key="1">
    <source>
        <dbReference type="SAM" id="MobiDB-lite"/>
    </source>
</evidence>
<evidence type="ECO:0000313" key="2">
    <source>
        <dbReference type="EMBL" id="PRC90872.1"/>
    </source>
</evidence>
<dbReference type="EMBL" id="PUGF01000034">
    <property type="protein sequence ID" value="PRC90872.1"/>
    <property type="molecule type" value="Genomic_DNA"/>
</dbReference>
<keyword evidence="3" id="KW-1185">Reference proteome</keyword>
<name>A0A2S9GT19_9BURK</name>